<evidence type="ECO:0000256" key="3">
    <source>
        <dbReference type="ARBA" id="ARBA00022833"/>
    </source>
</evidence>
<dbReference type="PANTHER" id="PTHR23323:SF26">
    <property type="entry name" value="VACUOLAR PROTEIN SORTING-ASSOCIATED PROTEIN 18 HOMOLOG"/>
    <property type="match status" value="1"/>
</dbReference>
<feature type="coiled-coil region" evidence="4">
    <location>
        <begin position="313"/>
        <end position="347"/>
    </location>
</feature>
<protein>
    <recommendedName>
        <fullName evidence="5">Pep3/Vps18 RING C-terminal domain-containing protein</fullName>
    </recommendedName>
</protein>
<sequence>VYHLLQSHGWLDDLVIFAEARRDFATVTLHHVSRGEHADAIRKLDDFSATGAGVELVRRFGASLFWAEPKAFVSLMLRPQLSGVGPASALPAVCRPGWPPTHHAQALRYLEHAARHPSEPAEKAPVVLGASFCDEGGAGADAEAHGGWASPGGVLNALVVLYAEQAAARAPPPDRAGAAEAGAEEVLLRFLKEQRDNPYFDAAFALRVCEGYNLARAKTLLYGLMGMHEEAVDSALLRGDVALAKHSACEPASRHMRQRLWLRVARDQAADGDAQKIIDLIHESEELTVRDVLPLVPEAMTIDAFQKDINECLDSYEDQILTLRQEMDEHRTALDAFKEDLKHVEEQWVAIPDDAVCEICGTPAMSERFYAFACGHCFHEACLRDMVLPLLASSGRAARLFELEAARLGHQAAAAGASSARPAASLAEVEDELDAILADDCALCGRLMIETIRRPFVDPAEEAEAGTWAIR</sequence>
<feature type="domain" description="Pep3/Vps18 RING C-terminal" evidence="5">
    <location>
        <begin position="356"/>
        <end position="449"/>
    </location>
</feature>
<name>A0ABN9Q477_9DINO</name>
<evidence type="ECO:0000313" key="7">
    <source>
        <dbReference type="Proteomes" id="UP001189429"/>
    </source>
</evidence>
<evidence type="ECO:0000256" key="2">
    <source>
        <dbReference type="ARBA" id="ARBA00022771"/>
    </source>
</evidence>
<keyword evidence="4" id="KW-0175">Coiled coil</keyword>
<organism evidence="6 7">
    <name type="scientific">Prorocentrum cordatum</name>
    <dbReference type="NCBI Taxonomy" id="2364126"/>
    <lineage>
        <taxon>Eukaryota</taxon>
        <taxon>Sar</taxon>
        <taxon>Alveolata</taxon>
        <taxon>Dinophyceae</taxon>
        <taxon>Prorocentrales</taxon>
        <taxon>Prorocentraceae</taxon>
        <taxon>Prorocentrum</taxon>
    </lineage>
</organism>
<dbReference type="Proteomes" id="UP001189429">
    <property type="component" value="Unassembled WGS sequence"/>
</dbReference>
<feature type="non-terminal residue" evidence="6">
    <location>
        <position position="1"/>
    </location>
</feature>
<accession>A0ABN9Q477</accession>
<evidence type="ECO:0000313" key="6">
    <source>
        <dbReference type="EMBL" id="CAK0797816.1"/>
    </source>
</evidence>
<evidence type="ECO:0000256" key="4">
    <source>
        <dbReference type="SAM" id="Coils"/>
    </source>
</evidence>
<evidence type="ECO:0000259" key="5">
    <source>
        <dbReference type="Pfam" id="PF26148"/>
    </source>
</evidence>
<keyword evidence="1" id="KW-0479">Metal-binding</keyword>
<reference evidence="6" key="1">
    <citation type="submission" date="2023-10" db="EMBL/GenBank/DDBJ databases">
        <authorList>
            <person name="Chen Y."/>
            <person name="Shah S."/>
            <person name="Dougan E. K."/>
            <person name="Thang M."/>
            <person name="Chan C."/>
        </authorList>
    </citation>
    <scope>NUCLEOTIDE SEQUENCE [LARGE SCALE GENOMIC DNA]</scope>
</reference>
<dbReference type="SUPFAM" id="SSF57850">
    <property type="entry name" value="RING/U-box"/>
    <property type="match status" value="1"/>
</dbReference>
<evidence type="ECO:0000256" key="1">
    <source>
        <dbReference type="ARBA" id="ARBA00022723"/>
    </source>
</evidence>
<dbReference type="EMBL" id="CAUYUJ010001825">
    <property type="protein sequence ID" value="CAK0797816.1"/>
    <property type="molecule type" value="Genomic_DNA"/>
</dbReference>
<dbReference type="InterPro" id="IPR058919">
    <property type="entry name" value="Pep3/Vps18_RING_C"/>
</dbReference>
<keyword evidence="3" id="KW-0862">Zinc</keyword>
<keyword evidence="7" id="KW-1185">Reference proteome</keyword>
<dbReference type="Pfam" id="PF26148">
    <property type="entry name" value="VPS18_RING_C"/>
    <property type="match status" value="1"/>
</dbReference>
<gene>
    <name evidence="6" type="ORF">PCOR1329_LOCUS6797</name>
</gene>
<comment type="caution">
    <text evidence="6">The sequence shown here is derived from an EMBL/GenBank/DDBJ whole genome shotgun (WGS) entry which is preliminary data.</text>
</comment>
<proteinExistence type="predicted"/>
<keyword evidence="2" id="KW-0863">Zinc-finger</keyword>
<dbReference type="PANTHER" id="PTHR23323">
    <property type="entry name" value="VACUOLAR PROTEIN SORTING-ASSOCIATED PROTEIN"/>
    <property type="match status" value="1"/>
</dbReference>